<evidence type="ECO:0000259" key="6">
    <source>
        <dbReference type="PROSITE" id="PS51352"/>
    </source>
</evidence>
<dbReference type="PROSITE" id="PS01265">
    <property type="entry name" value="TPX"/>
    <property type="match status" value="1"/>
</dbReference>
<dbReference type="EMBL" id="JABBNU010000005">
    <property type="protein sequence ID" value="NMM48628.1"/>
    <property type="molecule type" value="Genomic_DNA"/>
</dbReference>
<dbReference type="AlphaFoldDB" id="A0A848IZQ6"/>
<dbReference type="InterPro" id="IPR013766">
    <property type="entry name" value="Thioredoxin_domain"/>
</dbReference>
<keyword evidence="3 7" id="KW-0560">Oxidoreductase</keyword>
<dbReference type="SUPFAM" id="SSF52833">
    <property type="entry name" value="Thioredoxin-like"/>
    <property type="match status" value="1"/>
</dbReference>
<evidence type="ECO:0000256" key="5">
    <source>
        <dbReference type="ARBA" id="ARBA00023284"/>
    </source>
</evidence>
<evidence type="ECO:0000313" key="8">
    <source>
        <dbReference type="Proteomes" id="UP000559010"/>
    </source>
</evidence>
<feature type="domain" description="Thioredoxin" evidence="6">
    <location>
        <begin position="18"/>
        <end position="170"/>
    </location>
</feature>
<dbReference type="InterPro" id="IPR002065">
    <property type="entry name" value="TPX"/>
</dbReference>
<dbReference type="InterPro" id="IPR050455">
    <property type="entry name" value="Tpx_Peroxidase_subfamily"/>
</dbReference>
<dbReference type="InterPro" id="IPR018219">
    <property type="entry name" value="Tpx_CS"/>
</dbReference>
<dbReference type="EC" id="1.11.1.-" evidence="7"/>
<dbReference type="CDD" id="cd03014">
    <property type="entry name" value="PRX_Atyp2cys"/>
    <property type="match status" value="1"/>
</dbReference>
<reference evidence="7 8" key="1">
    <citation type="submission" date="2020-04" db="EMBL/GenBank/DDBJ databases">
        <title>Flammeovirgaceae bacterium KN852 isolated from deep sea.</title>
        <authorList>
            <person name="Zhang D.-C."/>
        </authorList>
    </citation>
    <scope>NUCLEOTIDE SEQUENCE [LARGE SCALE GENOMIC DNA]</scope>
    <source>
        <strain evidence="7 8">KN852</strain>
    </source>
</reference>
<evidence type="ECO:0000313" key="7">
    <source>
        <dbReference type="EMBL" id="NMM48628.1"/>
    </source>
</evidence>
<accession>A0A848IZQ6</accession>
<dbReference type="Pfam" id="PF08534">
    <property type="entry name" value="Redoxin"/>
    <property type="match status" value="1"/>
</dbReference>
<dbReference type="NCBIfam" id="NF001808">
    <property type="entry name" value="PRK00522.1"/>
    <property type="match status" value="1"/>
</dbReference>
<comment type="caution">
    <text evidence="7">The sequence shown here is derived from an EMBL/GenBank/DDBJ whole genome shotgun (WGS) entry which is preliminary data.</text>
</comment>
<name>A0A848IZQ6_9BACT</name>
<keyword evidence="8" id="KW-1185">Reference proteome</keyword>
<dbReference type="RefSeq" id="WP_169680747.1">
    <property type="nucleotide sequence ID" value="NZ_JABBNU010000005.1"/>
</dbReference>
<keyword evidence="4" id="KW-1015">Disulfide bond</keyword>
<evidence type="ECO:0000256" key="2">
    <source>
        <dbReference type="ARBA" id="ARBA00022862"/>
    </source>
</evidence>
<dbReference type="InterPro" id="IPR036249">
    <property type="entry name" value="Thioredoxin-like_sf"/>
</dbReference>
<evidence type="ECO:0000256" key="3">
    <source>
        <dbReference type="ARBA" id="ARBA00023002"/>
    </source>
</evidence>
<keyword evidence="5" id="KW-0676">Redox-active center</keyword>
<evidence type="ECO:0000256" key="1">
    <source>
        <dbReference type="ARBA" id="ARBA00022559"/>
    </source>
</evidence>
<organism evidence="7 8">
    <name type="scientific">Marinigracilibium pacificum</name>
    <dbReference type="NCBI Taxonomy" id="2729599"/>
    <lineage>
        <taxon>Bacteria</taxon>
        <taxon>Pseudomonadati</taxon>
        <taxon>Bacteroidota</taxon>
        <taxon>Cytophagia</taxon>
        <taxon>Cytophagales</taxon>
        <taxon>Flammeovirgaceae</taxon>
        <taxon>Marinigracilibium</taxon>
    </lineage>
</organism>
<dbReference type="InterPro" id="IPR013740">
    <property type="entry name" value="Redoxin"/>
</dbReference>
<dbReference type="Proteomes" id="UP000559010">
    <property type="component" value="Unassembled WGS sequence"/>
</dbReference>
<dbReference type="PANTHER" id="PTHR43110:SF1">
    <property type="entry name" value="THIOL PEROXIDASE"/>
    <property type="match status" value="1"/>
</dbReference>
<keyword evidence="1 7" id="KW-0575">Peroxidase</keyword>
<gene>
    <name evidence="7" type="primary">tpx</name>
    <name evidence="7" type="ORF">HH304_09475</name>
</gene>
<dbReference type="Gene3D" id="3.40.30.10">
    <property type="entry name" value="Glutaredoxin"/>
    <property type="match status" value="1"/>
</dbReference>
<protein>
    <submittedName>
        <fullName evidence="7">Thiol peroxidase</fullName>
        <ecNumber evidence="7">1.11.1.-</ecNumber>
    </submittedName>
</protein>
<keyword evidence="2" id="KW-0049">Antioxidant</keyword>
<sequence length="171" mass="18806">MATSKLDGQEIQLAGKIPEIGGEAPKFTIVKSDLTEMKLSDLAGNVIVIMSIPSLETGVCSKEIRTFNEKLSGMNGVKGLMVSKDLPFAMHRFCEVEGIENVIPGSDFRYGEFGRQYGMGILDGAFKGLLARAVFIVDKNMQLRYLELVDDIAHEPDYSMALDVVNKLLKD</sequence>
<proteinExistence type="predicted"/>
<dbReference type="PANTHER" id="PTHR43110">
    <property type="entry name" value="THIOL PEROXIDASE"/>
    <property type="match status" value="1"/>
</dbReference>
<dbReference type="PROSITE" id="PS51352">
    <property type="entry name" value="THIOREDOXIN_2"/>
    <property type="match status" value="1"/>
</dbReference>
<evidence type="ECO:0000256" key="4">
    <source>
        <dbReference type="ARBA" id="ARBA00023157"/>
    </source>
</evidence>
<dbReference type="GO" id="GO:0008379">
    <property type="term" value="F:thioredoxin peroxidase activity"/>
    <property type="evidence" value="ECO:0007669"/>
    <property type="project" value="InterPro"/>
</dbReference>